<dbReference type="AlphaFoldDB" id="A0A1I5W9P5"/>
<protein>
    <recommendedName>
        <fullName evidence="1">Shedu protein SduA C-terminal domain-containing protein</fullName>
    </recommendedName>
</protein>
<sequence length="403" mass="46236">MLVSRRNLPDDLGMSDDHDFFRLRRAAKTYISRVFTYGAHTTERLRKVRMVMDGSDVLHLGEVEGALCLRVSGEKRRTQVTALVTQDDKAVRRLTLQTFQTRKGDWYQGYEENAFTFRGDEFRRLLTFLDRIAFIDLANEDRFDIEDISTGAGRKTIVDAADRGIVERLRAMNSDDREGLLRALHGSLSSEEVNILLGRRQALEAFEQRVEDGAWSEREWQDFFDREPWVFGYGLDYRIMRPFDREATVSGGGTDNRGKPVVDFLMSFTDYTVLVEIKRPDTPIFRGTRGGAGGRAGTWAFSAEFTGAVSQILEQKAEWLAFASSGEHFTRDGTRRLEARTRNAKTILVIGSRREFEAAGDLRAAQVMRDTFELFRRETRSIDIVTFDELLERARFITRDGRS</sequence>
<evidence type="ECO:0000313" key="2">
    <source>
        <dbReference type="EMBL" id="SFQ16468.1"/>
    </source>
</evidence>
<feature type="domain" description="Shedu protein SduA C-terminal" evidence="1">
    <location>
        <begin position="216"/>
        <end position="391"/>
    </location>
</feature>
<evidence type="ECO:0000259" key="1">
    <source>
        <dbReference type="Pfam" id="PF14082"/>
    </source>
</evidence>
<gene>
    <name evidence="2" type="ORF">SAMN04488047_14211</name>
</gene>
<evidence type="ECO:0000313" key="3">
    <source>
        <dbReference type="Proteomes" id="UP000199356"/>
    </source>
</evidence>
<reference evidence="2 3" key="1">
    <citation type="submission" date="2016-10" db="EMBL/GenBank/DDBJ databases">
        <authorList>
            <person name="de Groot N.N."/>
        </authorList>
    </citation>
    <scope>NUCLEOTIDE SEQUENCE [LARGE SCALE GENOMIC DNA]</scope>
    <source>
        <strain evidence="2 3">DSM 19547</strain>
    </source>
</reference>
<dbReference type="Proteomes" id="UP000199356">
    <property type="component" value="Unassembled WGS sequence"/>
</dbReference>
<name>A0A1I5W9P5_9RHOB</name>
<dbReference type="InterPro" id="IPR025359">
    <property type="entry name" value="SduA_C"/>
</dbReference>
<organism evidence="2 3">
    <name type="scientific">Tranquillimonas alkanivorans</name>
    <dbReference type="NCBI Taxonomy" id="441119"/>
    <lineage>
        <taxon>Bacteria</taxon>
        <taxon>Pseudomonadati</taxon>
        <taxon>Pseudomonadota</taxon>
        <taxon>Alphaproteobacteria</taxon>
        <taxon>Rhodobacterales</taxon>
        <taxon>Roseobacteraceae</taxon>
        <taxon>Tranquillimonas</taxon>
    </lineage>
</organism>
<proteinExistence type="predicted"/>
<dbReference type="RefSeq" id="WP_218153155.1">
    <property type="nucleotide sequence ID" value="NZ_FOXA01000042.1"/>
</dbReference>
<keyword evidence="3" id="KW-1185">Reference proteome</keyword>
<dbReference type="Pfam" id="PF14082">
    <property type="entry name" value="SduA_C"/>
    <property type="match status" value="1"/>
</dbReference>
<accession>A0A1I5W9P5</accession>
<dbReference type="STRING" id="441119.SAMN04488047_14211"/>
<dbReference type="EMBL" id="FOXA01000042">
    <property type="protein sequence ID" value="SFQ16468.1"/>
    <property type="molecule type" value="Genomic_DNA"/>
</dbReference>